<feature type="region of interest" description="Disordered" evidence="1">
    <location>
        <begin position="36"/>
        <end position="68"/>
    </location>
</feature>
<dbReference type="Proteomes" id="UP000582659">
    <property type="component" value="Unassembled WGS sequence"/>
</dbReference>
<evidence type="ECO:0000313" key="5">
    <source>
        <dbReference type="WBParaSite" id="BXY_0219500.1"/>
    </source>
</evidence>
<reference evidence="5" key="1">
    <citation type="submission" date="2016-11" db="UniProtKB">
        <authorList>
            <consortium name="WormBaseParasite"/>
        </authorList>
    </citation>
    <scope>IDENTIFICATION</scope>
</reference>
<dbReference type="AlphaFoldDB" id="A0A1I7RNA9"/>
<evidence type="ECO:0000313" key="3">
    <source>
        <dbReference type="Proteomes" id="UP000095284"/>
    </source>
</evidence>
<feature type="compositionally biased region" description="Polar residues" evidence="1">
    <location>
        <begin position="57"/>
        <end position="68"/>
    </location>
</feature>
<evidence type="ECO:0000256" key="1">
    <source>
        <dbReference type="SAM" id="MobiDB-lite"/>
    </source>
</evidence>
<protein>
    <submittedName>
        <fullName evidence="2">(pine wood nematode) hypothetical protein</fullName>
    </submittedName>
</protein>
<name>A0A1I7RNA9_BURXY</name>
<sequence length="68" mass="7795">MPEYYNYERTAAPLKGPDSGCKRMEAKTRKASFFGRRANNENECLRQPKHEAEDSTAGRTTENKPNFP</sequence>
<dbReference type="EMBL" id="CAJFCV020000005">
    <property type="protein sequence ID" value="CAG9123824.1"/>
    <property type="molecule type" value="Genomic_DNA"/>
</dbReference>
<gene>
    <name evidence="2" type="ORF">BXYJ_LOCUS12123</name>
</gene>
<dbReference type="EMBL" id="CAJFDI010000005">
    <property type="protein sequence ID" value="CAD5232032.1"/>
    <property type="molecule type" value="Genomic_DNA"/>
</dbReference>
<organism evidence="3 5">
    <name type="scientific">Bursaphelenchus xylophilus</name>
    <name type="common">Pinewood nematode worm</name>
    <name type="synonym">Aphelenchoides xylophilus</name>
    <dbReference type="NCBI Taxonomy" id="6326"/>
    <lineage>
        <taxon>Eukaryota</taxon>
        <taxon>Metazoa</taxon>
        <taxon>Ecdysozoa</taxon>
        <taxon>Nematoda</taxon>
        <taxon>Chromadorea</taxon>
        <taxon>Rhabditida</taxon>
        <taxon>Tylenchina</taxon>
        <taxon>Tylenchomorpha</taxon>
        <taxon>Aphelenchoidea</taxon>
        <taxon>Aphelenchoididae</taxon>
        <taxon>Bursaphelenchus</taxon>
    </lineage>
</organism>
<feature type="compositionally biased region" description="Basic and acidic residues" evidence="1">
    <location>
        <begin position="38"/>
        <end position="53"/>
    </location>
</feature>
<keyword evidence="4" id="KW-1185">Reference proteome</keyword>
<dbReference type="Proteomes" id="UP000659654">
    <property type="component" value="Unassembled WGS sequence"/>
</dbReference>
<accession>A0A1I7RNA9</accession>
<dbReference type="WBParaSite" id="BXY_0219500.1">
    <property type="protein sequence ID" value="BXY_0219500.1"/>
    <property type="gene ID" value="BXY_0219500"/>
</dbReference>
<evidence type="ECO:0000313" key="4">
    <source>
        <dbReference type="Proteomes" id="UP000659654"/>
    </source>
</evidence>
<evidence type="ECO:0000313" key="2">
    <source>
        <dbReference type="EMBL" id="CAD5232032.1"/>
    </source>
</evidence>
<proteinExistence type="predicted"/>
<dbReference type="Proteomes" id="UP000095284">
    <property type="component" value="Unplaced"/>
</dbReference>
<dbReference type="SMR" id="A0A1I7RNA9"/>
<reference evidence="2" key="2">
    <citation type="submission" date="2020-09" db="EMBL/GenBank/DDBJ databases">
        <authorList>
            <person name="Kikuchi T."/>
        </authorList>
    </citation>
    <scope>NUCLEOTIDE SEQUENCE</scope>
    <source>
        <strain evidence="2">Ka4C1</strain>
    </source>
</reference>